<dbReference type="InParanoid" id="A0A6P9CNG9"/>
<evidence type="ECO:0000313" key="8">
    <source>
        <dbReference type="RefSeq" id="XP_034281390.1"/>
    </source>
</evidence>
<dbReference type="KEGG" id="pgut:117670402"/>
<dbReference type="InterPro" id="IPR041267">
    <property type="entry name" value="NLRP_HD2"/>
</dbReference>
<name>A0A6P9CNG9_PANGU</name>
<dbReference type="GeneID" id="117670402"/>
<sequence length="1857" mass="209956">MMMDAAQRQSIIRRIWPQLVDFLSGHSEWVLKKAEMLLSRGDLRFVDTEPDLKKKRLLVLGMILRDVDTNPEVFKKFIQSVCMECSLPMELEITLMSISEEGSASEGQDPPKGSFSSTSRKIERRRPFSNLPNNGKESKQKRFDAAERYNQHILSSMFRKYGMSHSAEAAETKDQPLAFSQHFVNLVIHQSKTSKLKAGKEKIKEEPMAPHESKDHGIPMMNLSELFKSVPMGITQVVLLLGKAGIGKTWLVHKICQQWAEGIFPQFKLIFFFEFKQLNLIKRKLTLQELLFDYFLQPDQPETVFQFLLENAQQTLVILDGLDEFMENIIDFPPISFTYFSDLLIPLFVSELVASLCHGKLLPGCTVLITSRPKLLPAVLVRNTILPAEIWGFDRDKVEEYVSYFFQQPLQKEQALALLNENGKLLSMCYIPVLCHIVCICLEHLFLEDSESVQLPQTRTQFYLMMLRTFICRHQGGRTLNEIDMAQHQAILADLCELAFKGLEEKKGVFDAGEVPKHVKDFSCRFGLLLTSEVKTGKDPTQAGYTFAHFSWQEFFAALFLLTSPTVDGKMLKEKFFLRKKWILKKETRMPFTENYHFFFSGLSSQECRQFLCSLAGQNEVWIQERQSIINKILQKLAVANLTGPKIVELCHCVYETQDISLAQHVAKQLSFKYQFRNFRLMPFDMVTLAFLINGSPHGVCLDFDGCLMELDYLDIWGSCENIENLSFKNRQYGSEFAGALSKTLPKIKHLTTFQLTGGNLKSPGFEDLVRVLPNCHQLEEINLQDNRLKEQDLIKLAEIFPAIEKLKTMDLSYNEMSAGTVLAFSKAAANYPKVSKLQIRKSILIISFANLSPKEPRLKDVRINEEEIAPQPRSLILQLQDCQLDSQRAEELVDILQNCSHLSEINLSDNQLGDEGCRKLMTVVSQMCISGSLNLSNNQLSLKSIFYLLDSVNLCPNVAKLEARTLSHLSSVDQHIAVLTFVNKGGPDATQSRNYNFHDVQLNKSQQMEVTSKKICLAGNHFHDEDLKNLCLALKRCSSILELNLSNNSFGDSGVLQIMNSIQDLKNLNSLILDNNQMSLDGVISLLEFFSGLEHITSVHLGLGSIQRCRLSFGEQIRYSPANEHVRKQMSCRCFYLENCTIQLDMIRLFKILTKCSGLAEINFSGNSLNDQDVKQMVLCLSGLSSLRFLSIRDNAFSSNGICLLASSFNQCRRISEVNIRSRKNAFLCFVENQASEALFCRFINCGIDQPVLRELCAVFENCDHLAELDLSGNDLDDEGLRWILGHLPKIQNSCSLKINHNGISPDGVLLLVNFLATKDDVVEVQASLCSEKMLLIRLKKQDKPQKILSLKECNLQAEHLAQLLSRLEGCPALSNFISINNGLTLRSAKTLLRSLRRSTSMQKISIEEPWVTHESFPALLSLAAEVQGEVITIMKAGSLFMLEQKFPPQVGKREFVVNRWFGCSRTSHTLLPDAEGPTSFDALVHFPALQKLWLTDDRIPPTSVEYVAEILRRGFAIEDINFSNSDLSLVSLSVLLDALEGKHHLKSINFGSLNLDNTTILKLSSRLSTMPFLKKLGLNNNHLDSQMSSHLAEVLKTTPQIEEIDLSYNKIDDAGMKEIAMVLPAMKNVKLINFSCNSITSAGGQWIAEGLIESEKLEILKLSWNNIGNKTLEKLAPILPFKKHLKVLHLSHCQLDSEGFSHLVGILAKCPQIEEINFSENNIGDKGVMSFMTPWPKSSQLRKIELKVCGISDRASKTLIVGLSCCPFLEEIVLSWNKLGDETAKELTMVLPGMIRMKILDLDNNNITSYGASMLAKQLLRCPGIQTIRLWHNPIPKDVEQQLADQEPRLHFAFL</sequence>
<evidence type="ECO:0000256" key="5">
    <source>
        <dbReference type="SAM" id="MobiDB-lite"/>
    </source>
</evidence>
<dbReference type="GO" id="GO:0045345">
    <property type="term" value="P:positive regulation of MHC class I biosynthetic process"/>
    <property type="evidence" value="ECO:0007669"/>
    <property type="project" value="TreeGrafter"/>
</dbReference>
<dbReference type="OMA" id="AQQDETW"/>
<dbReference type="Pfam" id="PF17776">
    <property type="entry name" value="NLRC4_HD2"/>
    <property type="match status" value="1"/>
</dbReference>
<organism evidence="7 8">
    <name type="scientific">Pantherophis guttatus</name>
    <name type="common">Corn snake</name>
    <name type="synonym">Elaphe guttata</name>
    <dbReference type="NCBI Taxonomy" id="94885"/>
    <lineage>
        <taxon>Eukaryota</taxon>
        <taxon>Metazoa</taxon>
        <taxon>Chordata</taxon>
        <taxon>Craniata</taxon>
        <taxon>Vertebrata</taxon>
        <taxon>Euteleostomi</taxon>
        <taxon>Lepidosauria</taxon>
        <taxon>Squamata</taxon>
        <taxon>Bifurcata</taxon>
        <taxon>Unidentata</taxon>
        <taxon>Episquamata</taxon>
        <taxon>Toxicofera</taxon>
        <taxon>Serpentes</taxon>
        <taxon>Colubroidea</taxon>
        <taxon>Colubridae</taxon>
        <taxon>Colubrinae</taxon>
        <taxon>Pantherophis</taxon>
    </lineage>
</organism>
<keyword evidence="7" id="KW-1185">Reference proteome</keyword>
<keyword evidence="2" id="KW-0677">Repeat</keyword>
<dbReference type="Pfam" id="PF05729">
    <property type="entry name" value="NACHT"/>
    <property type="match status" value="1"/>
</dbReference>
<feature type="region of interest" description="Disordered" evidence="5">
    <location>
        <begin position="100"/>
        <end position="142"/>
    </location>
</feature>
<evidence type="ECO:0000259" key="6">
    <source>
        <dbReference type="PROSITE" id="PS50837"/>
    </source>
</evidence>
<dbReference type="Gene3D" id="3.40.50.300">
    <property type="entry name" value="P-loop containing nucleotide triphosphate hydrolases"/>
    <property type="match status" value="1"/>
</dbReference>
<accession>A0A6P9CNG9</accession>
<dbReference type="SUPFAM" id="SSF52047">
    <property type="entry name" value="RNI-like"/>
    <property type="match status" value="3"/>
</dbReference>
<dbReference type="GO" id="GO:0005524">
    <property type="term" value="F:ATP binding"/>
    <property type="evidence" value="ECO:0007669"/>
    <property type="project" value="UniProtKB-KW"/>
</dbReference>
<dbReference type="SMART" id="SM00367">
    <property type="entry name" value="LRR_CC"/>
    <property type="match status" value="7"/>
</dbReference>
<dbReference type="SUPFAM" id="SSF52540">
    <property type="entry name" value="P-loop containing nucleoside triphosphate hydrolases"/>
    <property type="match status" value="1"/>
</dbReference>
<dbReference type="Proteomes" id="UP001652622">
    <property type="component" value="Unplaced"/>
</dbReference>
<dbReference type="InterPro" id="IPR006553">
    <property type="entry name" value="Leu-rich_rpt_Cys-con_subtyp"/>
</dbReference>
<keyword evidence="4" id="KW-0067">ATP-binding</keyword>
<protein>
    <submittedName>
        <fullName evidence="8">Protein NLRC5 isoform X1</fullName>
    </submittedName>
</protein>
<dbReference type="PANTHER" id="PTHR47189">
    <property type="entry name" value="MHC CLASS II TRANSACTIVATOR"/>
    <property type="match status" value="1"/>
</dbReference>
<dbReference type="GO" id="GO:0045348">
    <property type="term" value="P:positive regulation of MHC class II biosynthetic process"/>
    <property type="evidence" value="ECO:0007669"/>
    <property type="project" value="TreeGrafter"/>
</dbReference>
<dbReference type="RefSeq" id="XP_034281390.1">
    <property type="nucleotide sequence ID" value="XM_034425499.2"/>
</dbReference>
<evidence type="ECO:0000256" key="4">
    <source>
        <dbReference type="ARBA" id="ARBA00022840"/>
    </source>
</evidence>
<dbReference type="InterPro" id="IPR027417">
    <property type="entry name" value="P-loop_NTPase"/>
</dbReference>
<evidence type="ECO:0000313" key="7">
    <source>
        <dbReference type="Proteomes" id="UP001652622"/>
    </source>
</evidence>
<evidence type="ECO:0000256" key="1">
    <source>
        <dbReference type="ARBA" id="ARBA00022614"/>
    </source>
</evidence>
<dbReference type="GO" id="GO:0045944">
    <property type="term" value="P:positive regulation of transcription by RNA polymerase II"/>
    <property type="evidence" value="ECO:0007669"/>
    <property type="project" value="TreeGrafter"/>
</dbReference>
<dbReference type="Pfam" id="PF18461">
    <property type="entry name" value="Atypical_Card"/>
    <property type="match status" value="1"/>
</dbReference>
<dbReference type="PANTHER" id="PTHR47189:SF1">
    <property type="entry name" value="MHC CLASS II TRANSACTIVATOR"/>
    <property type="match status" value="1"/>
</dbReference>
<dbReference type="InterPro" id="IPR001611">
    <property type="entry name" value="Leu-rich_rpt"/>
</dbReference>
<keyword evidence="1" id="KW-0433">Leucine-rich repeat</keyword>
<evidence type="ECO:0000256" key="2">
    <source>
        <dbReference type="ARBA" id="ARBA00022737"/>
    </source>
</evidence>
<dbReference type="InterPro" id="IPR032675">
    <property type="entry name" value="LRR_dom_sf"/>
</dbReference>
<dbReference type="Gene3D" id="3.80.10.10">
    <property type="entry name" value="Ribonuclease Inhibitor"/>
    <property type="match status" value="8"/>
</dbReference>
<feature type="domain" description="NACHT" evidence="6">
    <location>
        <begin position="236"/>
        <end position="373"/>
    </location>
</feature>
<dbReference type="Pfam" id="PF13516">
    <property type="entry name" value="LRR_6"/>
    <property type="match status" value="8"/>
</dbReference>
<dbReference type="CTD" id="84166"/>
<proteinExistence type="predicted"/>
<dbReference type="InterPro" id="IPR007111">
    <property type="entry name" value="NACHT_NTPase"/>
</dbReference>
<reference evidence="8" key="1">
    <citation type="submission" date="2025-08" db="UniProtKB">
        <authorList>
            <consortium name="RefSeq"/>
        </authorList>
    </citation>
    <scope>IDENTIFICATION</scope>
    <source>
        <tissue evidence="8">Blood</tissue>
    </source>
</reference>
<dbReference type="SMART" id="SM00368">
    <property type="entry name" value="LRR_RI"/>
    <property type="match status" value="15"/>
</dbReference>
<keyword evidence="3" id="KW-0547">Nucleotide-binding</keyword>
<dbReference type="PROSITE" id="PS50837">
    <property type="entry name" value="NACHT"/>
    <property type="match status" value="1"/>
</dbReference>
<gene>
    <name evidence="8" type="primary">NLRC5</name>
</gene>
<dbReference type="Gene3D" id="1.10.533.20">
    <property type="match status" value="1"/>
</dbReference>
<evidence type="ECO:0000256" key="3">
    <source>
        <dbReference type="ARBA" id="ARBA00022741"/>
    </source>
</evidence>
<dbReference type="InterPro" id="IPR041210">
    <property type="entry name" value="NLRC5_atypical_Card"/>
</dbReference>